<comment type="similarity">
    <text evidence="6">Belongs to the insect chemoreceptor superfamily. Gustatory receptor (GR) family.</text>
</comment>
<gene>
    <name evidence="8" type="primary">LOC117650839</name>
</gene>
<feature type="transmembrane region" description="Helical" evidence="6">
    <location>
        <begin position="235"/>
        <end position="253"/>
    </location>
</feature>
<feature type="transmembrane region" description="Helical" evidence="6">
    <location>
        <begin position="80"/>
        <end position="101"/>
    </location>
</feature>
<comment type="subcellular location">
    <subcellularLocation>
        <location evidence="1 6">Cell membrane</location>
        <topology evidence="1 6">Multi-pass membrane protein</topology>
    </subcellularLocation>
</comment>
<comment type="caution">
    <text evidence="6">Lacks conserved residue(s) required for the propagation of feature annotation.</text>
</comment>
<dbReference type="RefSeq" id="XP_034250337.1">
    <property type="nucleotide sequence ID" value="XM_034394446.1"/>
</dbReference>
<organism evidence="8">
    <name type="scientific">Thrips palmi</name>
    <name type="common">Melon thrips</name>
    <dbReference type="NCBI Taxonomy" id="161013"/>
    <lineage>
        <taxon>Eukaryota</taxon>
        <taxon>Metazoa</taxon>
        <taxon>Ecdysozoa</taxon>
        <taxon>Arthropoda</taxon>
        <taxon>Hexapoda</taxon>
        <taxon>Insecta</taxon>
        <taxon>Pterygota</taxon>
        <taxon>Neoptera</taxon>
        <taxon>Paraneoptera</taxon>
        <taxon>Thysanoptera</taxon>
        <taxon>Terebrantia</taxon>
        <taxon>Thripoidea</taxon>
        <taxon>Thripidae</taxon>
        <taxon>Thrips</taxon>
    </lineage>
</organism>
<evidence type="ECO:0000256" key="3">
    <source>
        <dbReference type="ARBA" id="ARBA00022692"/>
    </source>
</evidence>
<evidence type="ECO:0000256" key="6">
    <source>
        <dbReference type="RuleBase" id="RU363108"/>
    </source>
</evidence>
<evidence type="ECO:0000313" key="7">
    <source>
        <dbReference type="Proteomes" id="UP000515158"/>
    </source>
</evidence>
<feature type="transmembrane region" description="Helical" evidence="6">
    <location>
        <begin position="135"/>
        <end position="158"/>
    </location>
</feature>
<dbReference type="OrthoDB" id="10677907at2759"/>
<keyword evidence="6" id="KW-0807">Transducer</keyword>
<keyword evidence="4 6" id="KW-1133">Transmembrane helix</keyword>
<keyword evidence="7" id="KW-1185">Reference proteome</keyword>
<proteinExistence type="inferred from homology"/>
<keyword evidence="6" id="KW-0675">Receptor</keyword>
<accession>A0A6P8ZY51</accession>
<dbReference type="Pfam" id="PF08395">
    <property type="entry name" value="7tm_7"/>
    <property type="match status" value="1"/>
</dbReference>
<feature type="transmembrane region" description="Helical" evidence="6">
    <location>
        <begin position="40"/>
        <end position="60"/>
    </location>
</feature>
<evidence type="ECO:0000256" key="4">
    <source>
        <dbReference type="ARBA" id="ARBA00022989"/>
    </source>
</evidence>
<reference evidence="8" key="1">
    <citation type="submission" date="2025-08" db="UniProtKB">
        <authorList>
            <consortium name="RefSeq"/>
        </authorList>
    </citation>
    <scope>IDENTIFICATION</scope>
    <source>
        <tissue evidence="8">Total insect</tissue>
    </source>
</reference>
<dbReference type="KEGG" id="tpal:117650839"/>
<dbReference type="GO" id="GO:0005886">
    <property type="term" value="C:plasma membrane"/>
    <property type="evidence" value="ECO:0007669"/>
    <property type="project" value="UniProtKB-SubCell"/>
</dbReference>
<keyword evidence="2 6" id="KW-1003">Cell membrane</keyword>
<dbReference type="GO" id="GO:0007165">
    <property type="term" value="P:signal transduction"/>
    <property type="evidence" value="ECO:0007669"/>
    <property type="project" value="UniProtKB-KW"/>
</dbReference>
<keyword evidence="5 6" id="KW-0472">Membrane</keyword>
<keyword evidence="3 6" id="KW-0812">Transmembrane</keyword>
<dbReference type="InParanoid" id="A0A6P8ZY51"/>
<dbReference type="GO" id="GO:0050909">
    <property type="term" value="P:sensory perception of taste"/>
    <property type="evidence" value="ECO:0007669"/>
    <property type="project" value="InterPro"/>
</dbReference>
<dbReference type="AlphaFoldDB" id="A0A6P8ZY51"/>
<comment type="function">
    <text evidence="6">Gustatory receptor which mediates acceptance or avoidance behavior, depending on its substrates.</text>
</comment>
<protein>
    <recommendedName>
        <fullName evidence="6">Gustatory receptor</fullName>
    </recommendedName>
</protein>
<sequence>MRLILPRNCLILPPPTVSDPWKSWETWKFWKSYNKWSWRGWIYISLVAALLPTLGIVLLADEVSWCKDTRTTFLEETRTNVRWFKISMTLVIIATSFWYCLEVRTVMLGLQHCLKYSLSPGRPSSGPSSHSLQRVLGAIVVLAVASLFATVPVVSIYTRDVQKGDFRATFFNFVTFIASTLGGLLVCQLATLWALGADLHADVLRLVENDGANPGLATRRLWHGLRVRQTILRDLMVSMFGAFGVQTVAFILGDTMDCAFSLYTNLSFSSTLCVTDTAWAVVMAMRLVLIFVLCQRVRDEHEALSHILNSFLAKRSDLTPEEVREVKAFILKVCLLNHSCSAGGMLPMDLSSMKAAILFIISNCLILMQFDRAMGSSTGLP</sequence>
<name>A0A6P8ZY51_THRPL</name>
<evidence type="ECO:0000313" key="8">
    <source>
        <dbReference type="RefSeq" id="XP_034250337.1"/>
    </source>
</evidence>
<evidence type="ECO:0000256" key="2">
    <source>
        <dbReference type="ARBA" id="ARBA00022475"/>
    </source>
</evidence>
<feature type="transmembrane region" description="Helical" evidence="6">
    <location>
        <begin position="170"/>
        <end position="195"/>
    </location>
</feature>
<dbReference type="Proteomes" id="UP000515158">
    <property type="component" value="Unplaced"/>
</dbReference>
<dbReference type="InterPro" id="IPR013604">
    <property type="entry name" value="7TM_chemorcpt"/>
</dbReference>
<dbReference type="GeneID" id="117650839"/>
<evidence type="ECO:0000256" key="5">
    <source>
        <dbReference type="ARBA" id="ARBA00023136"/>
    </source>
</evidence>
<evidence type="ECO:0000256" key="1">
    <source>
        <dbReference type="ARBA" id="ARBA00004651"/>
    </source>
</evidence>